<organism evidence="1 2">
    <name type="scientific">Kibdelosporangium lantanae</name>
    <dbReference type="NCBI Taxonomy" id="1497396"/>
    <lineage>
        <taxon>Bacteria</taxon>
        <taxon>Bacillati</taxon>
        <taxon>Actinomycetota</taxon>
        <taxon>Actinomycetes</taxon>
        <taxon>Pseudonocardiales</taxon>
        <taxon>Pseudonocardiaceae</taxon>
        <taxon>Kibdelosporangium</taxon>
    </lineage>
</organism>
<feature type="non-terminal residue" evidence="1">
    <location>
        <position position="1"/>
    </location>
</feature>
<dbReference type="Gene3D" id="2.30.110.10">
    <property type="entry name" value="Electron Transport, Fmn-binding Protein, Chain A"/>
    <property type="match status" value="1"/>
</dbReference>
<evidence type="ECO:0000313" key="1">
    <source>
        <dbReference type="EMBL" id="MFD1050500.1"/>
    </source>
</evidence>
<sequence length="90" mass="9794">ATALVETGEAYEELRGVSMECAVEIVEDTAEIVRIGTELLRKMARGADEADQVVTSAAQFIQLQAAKRVGLVFTPTKVVSWDHRKLGGVY</sequence>
<name>A0ABW3MMZ3_9PSEU</name>
<dbReference type="EMBL" id="JBHTIS010002885">
    <property type="protein sequence ID" value="MFD1050500.1"/>
    <property type="molecule type" value="Genomic_DNA"/>
</dbReference>
<dbReference type="SUPFAM" id="SSF50475">
    <property type="entry name" value="FMN-binding split barrel"/>
    <property type="match status" value="1"/>
</dbReference>
<protein>
    <submittedName>
        <fullName evidence="1">Pyridoxamine 5'-phosphate oxidase</fullName>
    </submittedName>
</protein>
<dbReference type="Proteomes" id="UP001597045">
    <property type="component" value="Unassembled WGS sequence"/>
</dbReference>
<gene>
    <name evidence="1" type="ORF">ACFQ1S_35740</name>
</gene>
<dbReference type="InterPro" id="IPR012349">
    <property type="entry name" value="Split_barrel_FMN-bd"/>
</dbReference>
<reference evidence="2" key="1">
    <citation type="journal article" date="2019" name="Int. J. Syst. Evol. Microbiol.">
        <title>The Global Catalogue of Microorganisms (GCM) 10K type strain sequencing project: providing services to taxonomists for standard genome sequencing and annotation.</title>
        <authorList>
            <consortium name="The Broad Institute Genomics Platform"/>
            <consortium name="The Broad Institute Genome Sequencing Center for Infectious Disease"/>
            <person name="Wu L."/>
            <person name="Ma J."/>
        </authorList>
    </citation>
    <scope>NUCLEOTIDE SEQUENCE [LARGE SCALE GENOMIC DNA]</scope>
    <source>
        <strain evidence="2">JCM 31486</strain>
    </source>
</reference>
<proteinExistence type="predicted"/>
<comment type="caution">
    <text evidence="1">The sequence shown here is derived from an EMBL/GenBank/DDBJ whole genome shotgun (WGS) entry which is preliminary data.</text>
</comment>
<accession>A0ABW3MMZ3</accession>
<keyword evidence="2" id="KW-1185">Reference proteome</keyword>
<evidence type="ECO:0000313" key="2">
    <source>
        <dbReference type="Proteomes" id="UP001597045"/>
    </source>
</evidence>